<dbReference type="AlphaFoldDB" id="A0AAD4LE92"/>
<dbReference type="GO" id="GO:0008270">
    <property type="term" value="F:zinc ion binding"/>
    <property type="evidence" value="ECO:0007669"/>
    <property type="project" value="UniProtKB-KW"/>
</dbReference>
<keyword evidence="1" id="KW-0479">Metal-binding</keyword>
<name>A0AAD4LE92_9AGAM</name>
<dbReference type="Proteomes" id="UP001201163">
    <property type="component" value="Unassembled WGS sequence"/>
</dbReference>
<sequence length="364" mass="39286">MHTSFQSVAGSVPPSDAPGSPPLFSGPLFPGELNSRAGAGSLSPIQTEPFKHTRQEREVTERYRNAPQMPRVYDFAVDHDNALYDLTHTAFDNHTTTMSTECTLSLISPLDLASSSPFFDLTEFESFGSSLYTQFNADPQAWTAAEIPALNIPAPSPISFDDVLVNFHEVEAATNKDTAQSPHTFLMQPAALPLPQVAIAPSPTPSLSFSAPSTFSSPSPASTVDDDFTMFDYDPDYGPPASTRANKYSSSAAGGTSARKVRIYAEPATSIPGRSAGRFPCSVPGCKQICKTLGDLKRHESVLAHKPPSWECPRCHYHFTREDALKRHAKNVSNCGSTNVKARGTRGASVRPLNFDTTVSTEAL</sequence>
<evidence type="ECO:0000256" key="1">
    <source>
        <dbReference type="PROSITE-ProRule" id="PRU00042"/>
    </source>
</evidence>
<reference evidence="4" key="1">
    <citation type="submission" date="2022-01" db="EMBL/GenBank/DDBJ databases">
        <title>Comparative genomics reveals a dynamic genome evolution in the ectomycorrhizal milk-cap (Lactarius) mushrooms.</title>
        <authorList>
            <consortium name="DOE Joint Genome Institute"/>
            <person name="Lebreton A."/>
            <person name="Tang N."/>
            <person name="Kuo A."/>
            <person name="LaButti K."/>
            <person name="Drula E."/>
            <person name="Barry K."/>
            <person name="Clum A."/>
            <person name="Lipzen A."/>
            <person name="Mousain D."/>
            <person name="Ng V."/>
            <person name="Wang R."/>
            <person name="Wang X."/>
            <person name="Dai Y."/>
            <person name="Henrissat B."/>
            <person name="Grigoriev I.V."/>
            <person name="Guerin-Laguette A."/>
            <person name="Yu F."/>
            <person name="Martin F.M."/>
        </authorList>
    </citation>
    <scope>NUCLEOTIDE SEQUENCE</scope>
    <source>
        <strain evidence="4">QP</strain>
    </source>
</reference>
<accession>A0AAD4LE92</accession>
<dbReference type="PROSITE" id="PS50157">
    <property type="entry name" value="ZINC_FINGER_C2H2_2"/>
    <property type="match status" value="1"/>
</dbReference>
<feature type="region of interest" description="Disordered" evidence="2">
    <location>
        <begin position="1"/>
        <end position="60"/>
    </location>
</feature>
<evidence type="ECO:0000256" key="2">
    <source>
        <dbReference type="SAM" id="MobiDB-lite"/>
    </source>
</evidence>
<dbReference type="InterPro" id="IPR013087">
    <property type="entry name" value="Znf_C2H2_type"/>
</dbReference>
<feature type="domain" description="C2H2-type" evidence="3">
    <location>
        <begin position="310"/>
        <end position="339"/>
    </location>
</feature>
<protein>
    <recommendedName>
        <fullName evidence="3">C2H2-type domain-containing protein</fullName>
    </recommendedName>
</protein>
<proteinExistence type="predicted"/>
<gene>
    <name evidence="4" type="ORF">EDB92DRAFT_2037027</name>
</gene>
<keyword evidence="1" id="KW-0863">Zinc-finger</keyword>
<keyword evidence="1" id="KW-0862">Zinc</keyword>
<evidence type="ECO:0000313" key="5">
    <source>
        <dbReference type="Proteomes" id="UP001201163"/>
    </source>
</evidence>
<dbReference type="Gene3D" id="3.30.160.60">
    <property type="entry name" value="Classic Zinc Finger"/>
    <property type="match status" value="1"/>
</dbReference>
<dbReference type="EMBL" id="JAKELL010000083">
    <property type="protein sequence ID" value="KAH8983868.1"/>
    <property type="molecule type" value="Genomic_DNA"/>
</dbReference>
<comment type="caution">
    <text evidence="4">The sequence shown here is derived from an EMBL/GenBank/DDBJ whole genome shotgun (WGS) entry which is preliminary data.</text>
</comment>
<evidence type="ECO:0000259" key="3">
    <source>
        <dbReference type="PROSITE" id="PS50157"/>
    </source>
</evidence>
<keyword evidence="5" id="KW-1185">Reference proteome</keyword>
<feature type="compositionally biased region" description="Basic and acidic residues" evidence="2">
    <location>
        <begin position="49"/>
        <end position="60"/>
    </location>
</feature>
<organism evidence="4 5">
    <name type="scientific">Lactarius akahatsu</name>
    <dbReference type="NCBI Taxonomy" id="416441"/>
    <lineage>
        <taxon>Eukaryota</taxon>
        <taxon>Fungi</taxon>
        <taxon>Dikarya</taxon>
        <taxon>Basidiomycota</taxon>
        <taxon>Agaricomycotina</taxon>
        <taxon>Agaricomycetes</taxon>
        <taxon>Russulales</taxon>
        <taxon>Russulaceae</taxon>
        <taxon>Lactarius</taxon>
    </lineage>
</organism>
<evidence type="ECO:0000313" key="4">
    <source>
        <dbReference type="EMBL" id="KAH8983868.1"/>
    </source>
</evidence>
<dbReference type="SMART" id="SM00355">
    <property type="entry name" value="ZnF_C2H2"/>
    <property type="match status" value="2"/>
</dbReference>